<dbReference type="InterPro" id="IPR001128">
    <property type="entry name" value="Cyt_P450"/>
</dbReference>
<keyword evidence="10 13" id="KW-0503">Monooxygenase</keyword>
<evidence type="ECO:0000256" key="7">
    <source>
        <dbReference type="ARBA" id="ARBA00022989"/>
    </source>
</evidence>
<organism evidence="14 15">
    <name type="scientific">Cannabis sativa</name>
    <name type="common">Hemp</name>
    <name type="synonym">Marijuana</name>
    <dbReference type="NCBI Taxonomy" id="3483"/>
    <lineage>
        <taxon>Eukaryota</taxon>
        <taxon>Viridiplantae</taxon>
        <taxon>Streptophyta</taxon>
        <taxon>Embryophyta</taxon>
        <taxon>Tracheophyta</taxon>
        <taxon>Spermatophyta</taxon>
        <taxon>Magnoliopsida</taxon>
        <taxon>eudicotyledons</taxon>
        <taxon>Gunneridae</taxon>
        <taxon>Pentapetalae</taxon>
        <taxon>rosids</taxon>
        <taxon>fabids</taxon>
        <taxon>Rosales</taxon>
        <taxon>Cannabaceae</taxon>
        <taxon>Cannabis</taxon>
    </lineage>
</organism>
<keyword evidence="9 12" id="KW-0408">Iron</keyword>
<keyword evidence="8 13" id="KW-0560">Oxidoreductase</keyword>
<evidence type="ECO:0000256" key="5">
    <source>
        <dbReference type="ARBA" id="ARBA00022692"/>
    </source>
</evidence>
<evidence type="ECO:0000256" key="12">
    <source>
        <dbReference type="PIRSR" id="PIRSR602401-1"/>
    </source>
</evidence>
<dbReference type="EMBL" id="JAATIP010000185">
    <property type="protein sequence ID" value="KAF4362221.1"/>
    <property type="molecule type" value="Genomic_DNA"/>
</dbReference>
<dbReference type="GO" id="GO:0016020">
    <property type="term" value="C:membrane"/>
    <property type="evidence" value="ECO:0007669"/>
    <property type="project" value="UniProtKB-SubCell"/>
</dbReference>
<comment type="cofactor">
    <cofactor evidence="1 12">
        <name>heme</name>
        <dbReference type="ChEBI" id="CHEBI:30413"/>
    </cofactor>
</comment>
<dbReference type="FunFam" id="1.10.630.10:FF:000043">
    <property type="entry name" value="Cytochrome P450 99A2"/>
    <property type="match status" value="1"/>
</dbReference>
<sequence>MFGSSLIHHTLRDLAKKYGPLMHMNIGEVPTIVISSPEFAKQVMRVHDVNFASRPSILFSKIMLYDGASLAFAPYGEHWRQVRKIFMQELLNTTRVQSFNYIREEEMLNFVDSISSNVGNVINLSERLNTLMYNIISRAACGRTRIHNKEFLSLLTEIVEVSLGFELSDLFPSFKLFYQMSRSKPKLERLRERTAKIFEEIIHEHKKQKPKERSDEDFVDVLLKYHHDNDDLGFSLTNENIYAIIFEIFGAGIETSASSVEWVMSELMKNPKIMKKAQDEVREVFRRKGLGNERALDEMKYLKSVIKESMRLHPILPLIVPRQNQKKCEINGYEIPAKTNTIINAWVIGRDSNYWPEPEIFKPERFLDDSNCIDSKLGNNFEYLPFGGGRRICVGMSFGLLSVELSLALLLYHFDWMLPNGVKNEDLDMTESFRATLQRKIFLQVIPIIQELFTKEAALSHTLASMKKQMMGRISTRTAMAIKPRDAGFPLQLGGIITVKYQPSDRRGEEKFTGKRVDLGIIKEVIDMCDSAVGLSLQLNGSIIPSERPNHMMLEVWNPLGNNQ</sequence>
<keyword evidence="5" id="KW-0812">Transmembrane</keyword>
<feature type="non-terminal residue" evidence="14">
    <location>
        <position position="1"/>
    </location>
</feature>
<protein>
    <recommendedName>
        <fullName evidence="16">Cytochrome P450</fullName>
    </recommendedName>
</protein>
<dbReference type="CDD" id="cd11072">
    <property type="entry name" value="CYP71-like"/>
    <property type="match status" value="1"/>
</dbReference>
<comment type="subcellular location">
    <subcellularLocation>
        <location evidence="2">Membrane</location>
        <topology evidence="2">Single-pass membrane protein</topology>
    </subcellularLocation>
</comment>
<dbReference type="GO" id="GO:0004497">
    <property type="term" value="F:monooxygenase activity"/>
    <property type="evidence" value="ECO:0007669"/>
    <property type="project" value="UniProtKB-KW"/>
</dbReference>
<gene>
    <name evidence="14" type="ORF">F8388_008105</name>
</gene>
<dbReference type="InterPro" id="IPR052306">
    <property type="entry name" value="CYP450_71D"/>
</dbReference>
<reference evidence="14 15" key="1">
    <citation type="journal article" date="2020" name="bioRxiv">
        <title>Sequence and annotation of 42 cannabis genomes reveals extensive copy number variation in cannabinoid synthesis and pathogen resistance genes.</title>
        <authorList>
            <person name="Mckernan K.J."/>
            <person name="Helbert Y."/>
            <person name="Kane L.T."/>
            <person name="Ebling H."/>
            <person name="Zhang L."/>
            <person name="Liu B."/>
            <person name="Eaton Z."/>
            <person name="Mclaughlin S."/>
            <person name="Kingan S."/>
            <person name="Baybayan P."/>
            <person name="Concepcion G."/>
            <person name="Jordan M."/>
            <person name="Riva A."/>
            <person name="Barbazuk W."/>
            <person name="Harkins T."/>
        </authorList>
    </citation>
    <scope>NUCLEOTIDE SEQUENCE [LARGE SCALE GENOMIC DNA]</scope>
    <source>
        <strain evidence="15">cv. Jamaican Lion 4</strain>
        <tissue evidence="14">Leaf</tissue>
    </source>
</reference>
<dbReference type="InterPro" id="IPR017972">
    <property type="entry name" value="Cyt_P450_CS"/>
</dbReference>
<dbReference type="PANTHER" id="PTHR47953:SF19">
    <property type="entry name" value="OS06G0641600 PROTEIN"/>
    <property type="match status" value="1"/>
</dbReference>
<evidence type="ECO:0000256" key="11">
    <source>
        <dbReference type="ARBA" id="ARBA00023136"/>
    </source>
</evidence>
<evidence type="ECO:0000256" key="8">
    <source>
        <dbReference type="ARBA" id="ARBA00023002"/>
    </source>
</evidence>
<evidence type="ECO:0000256" key="1">
    <source>
        <dbReference type="ARBA" id="ARBA00001971"/>
    </source>
</evidence>
<dbReference type="GO" id="GO:0020037">
    <property type="term" value="F:heme binding"/>
    <property type="evidence" value="ECO:0007669"/>
    <property type="project" value="InterPro"/>
</dbReference>
<evidence type="ECO:0000256" key="3">
    <source>
        <dbReference type="ARBA" id="ARBA00010617"/>
    </source>
</evidence>
<dbReference type="GO" id="GO:0016705">
    <property type="term" value="F:oxidoreductase activity, acting on paired donors, with incorporation or reduction of molecular oxygen"/>
    <property type="evidence" value="ECO:0007669"/>
    <property type="project" value="InterPro"/>
</dbReference>
<keyword evidence="4 12" id="KW-0349">Heme</keyword>
<name>A0A7J6EUX7_CANSA</name>
<evidence type="ECO:0000256" key="6">
    <source>
        <dbReference type="ARBA" id="ARBA00022723"/>
    </source>
</evidence>
<dbReference type="PANTHER" id="PTHR47953">
    <property type="entry name" value="OS08G0105600 PROTEIN"/>
    <property type="match status" value="1"/>
</dbReference>
<dbReference type="InterPro" id="IPR036396">
    <property type="entry name" value="Cyt_P450_sf"/>
</dbReference>
<dbReference type="SUPFAM" id="SSF48264">
    <property type="entry name" value="Cytochrome P450"/>
    <property type="match status" value="1"/>
</dbReference>
<dbReference type="PRINTS" id="PR00385">
    <property type="entry name" value="P450"/>
</dbReference>
<dbReference type="Pfam" id="PF00067">
    <property type="entry name" value="p450"/>
    <property type="match status" value="1"/>
</dbReference>
<proteinExistence type="inferred from homology"/>
<dbReference type="Proteomes" id="UP000525078">
    <property type="component" value="Unassembled WGS sequence"/>
</dbReference>
<dbReference type="PROSITE" id="PS00086">
    <property type="entry name" value="CYTOCHROME_P450"/>
    <property type="match status" value="1"/>
</dbReference>
<evidence type="ECO:0000256" key="2">
    <source>
        <dbReference type="ARBA" id="ARBA00004167"/>
    </source>
</evidence>
<dbReference type="PRINTS" id="PR00463">
    <property type="entry name" value="EP450I"/>
</dbReference>
<dbReference type="GO" id="GO:0005506">
    <property type="term" value="F:iron ion binding"/>
    <property type="evidence" value="ECO:0007669"/>
    <property type="project" value="InterPro"/>
</dbReference>
<evidence type="ECO:0000256" key="9">
    <source>
        <dbReference type="ARBA" id="ARBA00023004"/>
    </source>
</evidence>
<keyword evidence="7" id="KW-1133">Transmembrane helix</keyword>
<dbReference type="InterPro" id="IPR002401">
    <property type="entry name" value="Cyt_P450_E_grp-I"/>
</dbReference>
<keyword evidence="11" id="KW-0472">Membrane</keyword>
<dbReference type="AlphaFoldDB" id="A0A7J6EUX7"/>
<dbReference type="Gene3D" id="1.10.630.10">
    <property type="entry name" value="Cytochrome P450"/>
    <property type="match status" value="1"/>
</dbReference>
<comment type="caution">
    <text evidence="14">The sequence shown here is derived from an EMBL/GenBank/DDBJ whole genome shotgun (WGS) entry which is preliminary data.</text>
</comment>
<comment type="similarity">
    <text evidence="3 13">Belongs to the cytochrome P450 family.</text>
</comment>
<accession>A0A7J6EUX7</accession>
<evidence type="ECO:0000313" key="15">
    <source>
        <dbReference type="Proteomes" id="UP000525078"/>
    </source>
</evidence>
<evidence type="ECO:0000256" key="4">
    <source>
        <dbReference type="ARBA" id="ARBA00022617"/>
    </source>
</evidence>
<evidence type="ECO:0000256" key="10">
    <source>
        <dbReference type="ARBA" id="ARBA00023033"/>
    </source>
</evidence>
<feature type="binding site" description="axial binding residue" evidence="12">
    <location>
        <position position="393"/>
    </location>
    <ligand>
        <name>heme</name>
        <dbReference type="ChEBI" id="CHEBI:30413"/>
    </ligand>
    <ligandPart>
        <name>Fe</name>
        <dbReference type="ChEBI" id="CHEBI:18248"/>
    </ligandPart>
</feature>
<evidence type="ECO:0008006" key="16">
    <source>
        <dbReference type="Google" id="ProtNLM"/>
    </source>
</evidence>
<keyword evidence="6 12" id="KW-0479">Metal-binding</keyword>
<evidence type="ECO:0000313" key="14">
    <source>
        <dbReference type="EMBL" id="KAF4362221.1"/>
    </source>
</evidence>
<evidence type="ECO:0000256" key="13">
    <source>
        <dbReference type="RuleBase" id="RU000461"/>
    </source>
</evidence>